<gene>
    <name evidence="1" type="ORF">GGQ99_001623</name>
</gene>
<comment type="caution">
    <text evidence="1">The sequence shown here is derived from an EMBL/GenBank/DDBJ whole genome shotgun (WGS) entry which is preliminary data.</text>
</comment>
<dbReference type="Proteomes" id="UP000539538">
    <property type="component" value="Unassembled WGS sequence"/>
</dbReference>
<accession>A0ABR6KZE2</accession>
<reference evidence="1 2" key="1">
    <citation type="submission" date="2020-08" db="EMBL/GenBank/DDBJ databases">
        <title>Genomic Encyclopedia of Type Strains, Phase IV (KMG-IV): sequencing the most valuable type-strain genomes for metagenomic binning, comparative biology and taxonomic classification.</title>
        <authorList>
            <person name="Goeker M."/>
        </authorList>
    </citation>
    <scope>NUCLEOTIDE SEQUENCE [LARGE SCALE GENOMIC DNA]</scope>
    <source>
        <strain evidence="1 2">DSM 7050</strain>
    </source>
</reference>
<keyword evidence="2" id="KW-1185">Reference proteome</keyword>
<evidence type="ECO:0000313" key="2">
    <source>
        <dbReference type="Proteomes" id="UP000539538"/>
    </source>
</evidence>
<evidence type="ECO:0000313" key="1">
    <source>
        <dbReference type="EMBL" id="MBB4649901.1"/>
    </source>
</evidence>
<dbReference type="EMBL" id="JACHOT010000001">
    <property type="protein sequence ID" value="MBB4649901.1"/>
    <property type="molecule type" value="Genomic_DNA"/>
</dbReference>
<dbReference type="RefSeq" id="WP_183261896.1">
    <property type="nucleotide sequence ID" value="NZ_BAAAVZ010000003.1"/>
</dbReference>
<organism evidence="1 2">
    <name type="scientific">Aminobacter niigataensis</name>
    <dbReference type="NCBI Taxonomy" id="83265"/>
    <lineage>
        <taxon>Bacteria</taxon>
        <taxon>Pseudomonadati</taxon>
        <taxon>Pseudomonadota</taxon>
        <taxon>Alphaproteobacteria</taxon>
        <taxon>Hyphomicrobiales</taxon>
        <taxon>Phyllobacteriaceae</taxon>
        <taxon>Aminobacter</taxon>
    </lineage>
</organism>
<evidence type="ECO:0008006" key="3">
    <source>
        <dbReference type="Google" id="ProtNLM"/>
    </source>
</evidence>
<sequence>MSDTHANLLLSLFQWRPSDKRISAENFLTEAFVYCLRVNVELRKSWLDNILGQAISDADFVITTRASHLDDERASTIYPDIDIRGTLASGEGFTVLVEVKWGAPYSKEQIGKYDRLLASAENPHLVFISPSAMDCRRAEGDSESLTSTFRAVRWDQLFSYLSASSDGCRATRELLEFMDQQGLSPQEPISQSLLGQYLATKHFTKRLWRYCEKLMNEFDWDFLPKYYQAPEVQSVKEQYGRVAIVFMRSGWNGTITIGFLYSNHDHKVKFADGSDNSVDLMMRIESFSNVDGRDEVVSILRRKVAEARKAGGVVHVASGSSKENGHTLYISQKSLQEYLADDSELNQLAAMHQQIKDWSKALFRDGELEVALNRLDAQQPQELTATLSARIDGLAEALPADR</sequence>
<proteinExistence type="predicted"/>
<protein>
    <recommendedName>
        <fullName evidence="3">PD-(D/E)XK nuclease superfamily protein</fullName>
    </recommendedName>
</protein>
<name>A0ABR6KZE2_9HYPH</name>